<dbReference type="InterPro" id="IPR027417">
    <property type="entry name" value="P-loop_NTPase"/>
</dbReference>
<dbReference type="GO" id="GO:0005886">
    <property type="term" value="C:plasma membrane"/>
    <property type="evidence" value="ECO:0007669"/>
    <property type="project" value="UniProtKB-SubCell"/>
</dbReference>
<keyword evidence="14 18" id="KW-0472">Membrane</keyword>
<evidence type="ECO:0000313" key="22">
    <source>
        <dbReference type="Proteomes" id="UP000254569"/>
    </source>
</evidence>
<evidence type="ECO:0000256" key="16">
    <source>
        <dbReference type="ARBA" id="ARBA00051245"/>
    </source>
</evidence>
<protein>
    <recommendedName>
        <fullName evidence="5">non-specific protein-tyrosine kinase</fullName>
        <ecNumber evidence="5">2.7.10.2</ecNumber>
    </recommendedName>
</protein>
<evidence type="ECO:0000256" key="4">
    <source>
        <dbReference type="ARBA" id="ARBA00008883"/>
    </source>
</evidence>
<dbReference type="FunFam" id="3.40.50.300:FF:000527">
    <property type="entry name" value="Tyrosine-protein kinase etk"/>
    <property type="match status" value="1"/>
</dbReference>
<dbReference type="PANTHER" id="PTHR32309:SF13">
    <property type="entry name" value="FERRIC ENTEROBACTIN TRANSPORT PROTEIN FEPE"/>
    <property type="match status" value="1"/>
</dbReference>
<evidence type="ECO:0000259" key="20">
    <source>
        <dbReference type="Pfam" id="PF13614"/>
    </source>
</evidence>
<dbReference type="GO" id="GO:0042802">
    <property type="term" value="F:identical protein binding"/>
    <property type="evidence" value="ECO:0007669"/>
    <property type="project" value="UniProtKB-ARBA"/>
</dbReference>
<dbReference type="GO" id="GO:0005524">
    <property type="term" value="F:ATP binding"/>
    <property type="evidence" value="ECO:0007669"/>
    <property type="project" value="UniProtKB-KW"/>
</dbReference>
<evidence type="ECO:0000313" key="21">
    <source>
        <dbReference type="EMBL" id="SUE15382.1"/>
    </source>
</evidence>
<keyword evidence="7" id="KW-0997">Cell inner membrane</keyword>
<organism evidence="21 22">
    <name type="scientific">Rhodococcus gordoniae</name>
    <dbReference type="NCBI Taxonomy" id="223392"/>
    <lineage>
        <taxon>Bacteria</taxon>
        <taxon>Bacillati</taxon>
        <taxon>Actinomycetota</taxon>
        <taxon>Actinomycetes</taxon>
        <taxon>Mycobacteriales</taxon>
        <taxon>Nocardiaceae</taxon>
        <taxon>Rhodococcus</taxon>
    </lineage>
</organism>
<proteinExistence type="inferred from homology"/>
<dbReference type="Pfam" id="PF02706">
    <property type="entry name" value="Wzz"/>
    <property type="match status" value="1"/>
</dbReference>
<dbReference type="PANTHER" id="PTHR32309">
    <property type="entry name" value="TYROSINE-PROTEIN KINASE"/>
    <property type="match status" value="1"/>
</dbReference>
<evidence type="ECO:0000256" key="6">
    <source>
        <dbReference type="ARBA" id="ARBA00022475"/>
    </source>
</evidence>
<comment type="catalytic activity">
    <reaction evidence="16">
        <text>L-tyrosyl-[protein] + ATP = O-phospho-L-tyrosyl-[protein] + ADP + H(+)</text>
        <dbReference type="Rhea" id="RHEA:10596"/>
        <dbReference type="Rhea" id="RHEA-COMP:10136"/>
        <dbReference type="Rhea" id="RHEA-COMP:20101"/>
        <dbReference type="ChEBI" id="CHEBI:15378"/>
        <dbReference type="ChEBI" id="CHEBI:30616"/>
        <dbReference type="ChEBI" id="CHEBI:46858"/>
        <dbReference type="ChEBI" id="CHEBI:61978"/>
        <dbReference type="ChEBI" id="CHEBI:456216"/>
        <dbReference type="EC" id="2.7.10.2"/>
    </reaction>
</comment>
<gene>
    <name evidence="21" type="primary">ywqD</name>
    <name evidence="21" type="ORF">NCTC13296_02244</name>
</gene>
<evidence type="ECO:0000256" key="1">
    <source>
        <dbReference type="ARBA" id="ARBA00004429"/>
    </source>
</evidence>
<evidence type="ECO:0000256" key="17">
    <source>
        <dbReference type="SAM" id="MobiDB-lite"/>
    </source>
</evidence>
<dbReference type="OrthoDB" id="9812433at2"/>
<dbReference type="AlphaFoldDB" id="A0A379LZR1"/>
<comment type="similarity">
    <text evidence="4">Belongs to the etk/wzc family.</text>
</comment>
<dbReference type="InterPro" id="IPR003856">
    <property type="entry name" value="LPS_length_determ_N"/>
</dbReference>
<evidence type="ECO:0000256" key="7">
    <source>
        <dbReference type="ARBA" id="ARBA00022519"/>
    </source>
</evidence>
<feature type="region of interest" description="Disordered" evidence="17">
    <location>
        <begin position="454"/>
        <end position="600"/>
    </location>
</feature>
<keyword evidence="15 21" id="KW-0829">Tyrosine-protein kinase</keyword>
<evidence type="ECO:0000256" key="15">
    <source>
        <dbReference type="ARBA" id="ARBA00023137"/>
    </source>
</evidence>
<dbReference type="Pfam" id="PF13614">
    <property type="entry name" value="AAA_31"/>
    <property type="match status" value="1"/>
</dbReference>
<evidence type="ECO:0000256" key="3">
    <source>
        <dbReference type="ARBA" id="ARBA00007316"/>
    </source>
</evidence>
<name>A0A379LZR1_9NOCA</name>
<dbReference type="InterPro" id="IPR005702">
    <property type="entry name" value="Wzc-like_C"/>
</dbReference>
<evidence type="ECO:0000256" key="18">
    <source>
        <dbReference type="SAM" id="Phobius"/>
    </source>
</evidence>
<keyword evidence="10" id="KW-0547">Nucleotide-binding</keyword>
<dbReference type="NCBIfam" id="TIGR01007">
    <property type="entry name" value="eps_fam"/>
    <property type="match status" value="1"/>
</dbReference>
<evidence type="ECO:0000259" key="19">
    <source>
        <dbReference type="Pfam" id="PF02706"/>
    </source>
</evidence>
<evidence type="ECO:0000256" key="12">
    <source>
        <dbReference type="ARBA" id="ARBA00022840"/>
    </source>
</evidence>
<keyword evidence="11 21" id="KW-0418">Kinase</keyword>
<feature type="compositionally biased region" description="Low complexity" evidence="17">
    <location>
        <begin position="456"/>
        <end position="467"/>
    </location>
</feature>
<evidence type="ECO:0000256" key="2">
    <source>
        <dbReference type="ARBA" id="ARBA00006683"/>
    </source>
</evidence>
<dbReference type="SUPFAM" id="SSF52540">
    <property type="entry name" value="P-loop containing nucleoside triphosphate hydrolases"/>
    <property type="match status" value="1"/>
</dbReference>
<evidence type="ECO:0000256" key="8">
    <source>
        <dbReference type="ARBA" id="ARBA00022679"/>
    </source>
</evidence>
<dbReference type="InterPro" id="IPR025669">
    <property type="entry name" value="AAA_dom"/>
</dbReference>
<evidence type="ECO:0000256" key="5">
    <source>
        <dbReference type="ARBA" id="ARBA00011903"/>
    </source>
</evidence>
<evidence type="ECO:0000256" key="11">
    <source>
        <dbReference type="ARBA" id="ARBA00022777"/>
    </source>
</evidence>
<dbReference type="CDD" id="cd05387">
    <property type="entry name" value="BY-kinase"/>
    <property type="match status" value="1"/>
</dbReference>
<evidence type="ECO:0000256" key="9">
    <source>
        <dbReference type="ARBA" id="ARBA00022692"/>
    </source>
</evidence>
<reference evidence="21 22" key="1">
    <citation type="submission" date="2018-06" db="EMBL/GenBank/DDBJ databases">
        <authorList>
            <consortium name="Pathogen Informatics"/>
            <person name="Doyle S."/>
        </authorList>
    </citation>
    <scope>NUCLEOTIDE SEQUENCE [LARGE SCALE GENOMIC DNA]</scope>
    <source>
        <strain evidence="21 22">NCTC13296</strain>
    </source>
</reference>
<comment type="subcellular location">
    <subcellularLocation>
        <location evidence="1">Cell inner membrane</location>
        <topology evidence="1">Multi-pass membrane protein</topology>
    </subcellularLocation>
</comment>
<evidence type="ECO:0000256" key="10">
    <source>
        <dbReference type="ARBA" id="ARBA00022741"/>
    </source>
</evidence>
<feature type="transmembrane region" description="Helical" evidence="18">
    <location>
        <begin position="12"/>
        <end position="34"/>
    </location>
</feature>
<accession>A0A379LZR1</accession>
<dbReference type="RefSeq" id="WP_064064741.1">
    <property type="nucleotide sequence ID" value="NZ_LPZN01000046.1"/>
</dbReference>
<dbReference type="InterPro" id="IPR050445">
    <property type="entry name" value="Bact_polysacc_biosynth/exp"/>
</dbReference>
<keyword evidence="8 21" id="KW-0808">Transferase</keyword>
<keyword evidence="12" id="KW-0067">ATP-binding</keyword>
<comment type="similarity">
    <text evidence="2">Belongs to the CpsC/CapA family.</text>
</comment>
<keyword evidence="9 18" id="KW-0812">Transmembrane</keyword>
<feature type="domain" description="AAA" evidence="20">
    <location>
        <begin position="274"/>
        <end position="396"/>
    </location>
</feature>
<feature type="domain" description="Polysaccharide chain length determinant N-terminal" evidence="19">
    <location>
        <begin position="4"/>
        <end position="88"/>
    </location>
</feature>
<dbReference type="Gene3D" id="3.40.50.300">
    <property type="entry name" value="P-loop containing nucleotide triphosphate hydrolases"/>
    <property type="match status" value="1"/>
</dbReference>
<evidence type="ECO:0000256" key="14">
    <source>
        <dbReference type="ARBA" id="ARBA00023136"/>
    </source>
</evidence>
<feature type="compositionally biased region" description="Low complexity" evidence="17">
    <location>
        <begin position="494"/>
        <end position="504"/>
    </location>
</feature>
<comment type="similarity">
    <text evidence="3">Belongs to the CpsD/CapB family.</text>
</comment>
<evidence type="ECO:0000256" key="13">
    <source>
        <dbReference type="ARBA" id="ARBA00022989"/>
    </source>
</evidence>
<feature type="compositionally biased region" description="Low complexity" evidence="17">
    <location>
        <begin position="475"/>
        <end position="484"/>
    </location>
</feature>
<feature type="compositionally biased region" description="Polar residues" evidence="17">
    <location>
        <begin position="591"/>
        <end position="600"/>
    </location>
</feature>
<keyword evidence="22" id="KW-1185">Reference proteome</keyword>
<dbReference type="EC" id="2.7.10.2" evidence="5"/>
<dbReference type="Proteomes" id="UP000254569">
    <property type="component" value="Unassembled WGS sequence"/>
</dbReference>
<keyword evidence="6" id="KW-1003">Cell membrane</keyword>
<dbReference type="GO" id="GO:0004715">
    <property type="term" value="F:non-membrane spanning protein tyrosine kinase activity"/>
    <property type="evidence" value="ECO:0007669"/>
    <property type="project" value="UniProtKB-EC"/>
</dbReference>
<feature type="transmembrane region" description="Helical" evidence="18">
    <location>
        <begin position="178"/>
        <end position="195"/>
    </location>
</feature>
<dbReference type="EMBL" id="UGVI01000001">
    <property type="protein sequence ID" value="SUE15382.1"/>
    <property type="molecule type" value="Genomic_DNA"/>
</dbReference>
<keyword evidence="13 18" id="KW-1133">Transmembrane helix</keyword>
<sequence length="600" mass="63815">MEVHDYLRILQARWKIVAVTTVVAVLAALGASLLTTPQYEAKTRLFVSTSSGASVQEIYQGNLFSQQRVTSYTQLLEGTTLAQRTLDTLGLGDLSAVDLAGKVTASSTPDTVLIDTAVTDESPERARDLANALSDEFVVMARELETPEDGGPPTARVVVEQYAATPSSPVTPKTTRNVALGLAVGLLLGIALAVLRDRLDNTIKDRSAVEELAGTGVVGVIPLDKARHEDPAIVFADANSGDAEAYREMRTNLQFLEVDNPPRAIVITSSLPSEGKTTTAVNTALVLAEAGHSVVLVEADLRRPRVTKYLGTLGDAGLSTVLANQATLEDVLQPTRFDGMWVLAAGGLPPNPSELLGSAHAREVIEDLRSRFDYVIIDAPPLLPVTDAAILTNIADGALLIARYGKTTREQFARAVGNLRAVNAPVLGTILAMTPTKGRGTAYEYRYYYSSDKDGAAPAARTSTPAAQRVDPSGQTAPASRTAPAPRPAEPAREAQPAHSAQPSQPTPSAPAQETARPQNGHRHVEPPATQAYPAPSNDAYHYRAAEQFPPAPQPASERYGSEPYQAPQAYSSAEPLSRPVVHAPRRPVNDSGTETGEER</sequence>